<sequence length="129" mass="14474">MAPKPISMNLYGKPGTIEDFRRAGNFLELLLLLTFGEGSNKHCLNNLIRPEEKPWSKLRNKSDLKKLINILVSTFAVSVKEYEDGCLVATILDGTPAFLTFVKALGNIPTEMSAQEIDDYFNSPSYPYK</sequence>
<name>A0A7K3NS63_9BACT</name>
<reference evidence="1 2" key="1">
    <citation type="submission" date="2020-02" db="EMBL/GenBank/DDBJ databases">
        <title>Comparative genomics of sulfur disproportionating microorganisms.</title>
        <authorList>
            <person name="Ward L.M."/>
            <person name="Bertran E."/>
            <person name="Johnston D.T."/>
        </authorList>
    </citation>
    <scope>NUCLEOTIDE SEQUENCE [LARGE SCALE GENOMIC DNA]</scope>
    <source>
        <strain evidence="1 2">DSM 3696</strain>
    </source>
</reference>
<dbReference type="AlphaFoldDB" id="A0A7K3NS63"/>
<accession>A0A7K3NS63</accession>
<evidence type="ECO:0000313" key="2">
    <source>
        <dbReference type="Proteomes" id="UP000469724"/>
    </source>
</evidence>
<keyword evidence="2" id="KW-1185">Reference proteome</keyword>
<comment type="caution">
    <text evidence="1">The sequence shown here is derived from an EMBL/GenBank/DDBJ whole genome shotgun (WGS) entry which is preliminary data.</text>
</comment>
<protein>
    <submittedName>
        <fullName evidence="1">Uncharacterized protein</fullName>
    </submittedName>
</protein>
<dbReference type="EMBL" id="JAAGRQ010000173">
    <property type="protein sequence ID" value="NDY58957.1"/>
    <property type="molecule type" value="Genomic_DNA"/>
</dbReference>
<dbReference type="Proteomes" id="UP000469724">
    <property type="component" value="Unassembled WGS sequence"/>
</dbReference>
<gene>
    <name evidence="1" type="ORF">G3N56_19650</name>
</gene>
<organism evidence="1 2">
    <name type="scientific">Desulfolutivibrio sulfodismutans</name>
    <dbReference type="NCBI Taxonomy" id="63561"/>
    <lineage>
        <taxon>Bacteria</taxon>
        <taxon>Pseudomonadati</taxon>
        <taxon>Thermodesulfobacteriota</taxon>
        <taxon>Desulfovibrionia</taxon>
        <taxon>Desulfovibrionales</taxon>
        <taxon>Desulfovibrionaceae</taxon>
        <taxon>Desulfolutivibrio</taxon>
    </lineage>
</organism>
<proteinExistence type="predicted"/>
<dbReference type="RefSeq" id="WP_163304015.1">
    <property type="nucleotide sequence ID" value="NZ_JAAGRQ010000173.1"/>
</dbReference>
<evidence type="ECO:0000313" key="1">
    <source>
        <dbReference type="EMBL" id="NDY58957.1"/>
    </source>
</evidence>